<dbReference type="GO" id="GO:0005506">
    <property type="term" value="F:iron ion binding"/>
    <property type="evidence" value="ECO:0007669"/>
    <property type="project" value="InterPro"/>
</dbReference>
<evidence type="ECO:0000256" key="4">
    <source>
        <dbReference type="ARBA" id="ARBA00023004"/>
    </source>
</evidence>
<dbReference type="PRINTS" id="PR00463">
    <property type="entry name" value="EP450I"/>
</dbReference>
<dbReference type="PANTHER" id="PTHR24305:SF166">
    <property type="entry name" value="CYTOCHROME P450 12A4, MITOCHONDRIAL-RELATED"/>
    <property type="match status" value="1"/>
</dbReference>
<evidence type="ECO:0000313" key="7">
    <source>
        <dbReference type="EMBL" id="KAK0509985.1"/>
    </source>
</evidence>
<dbReference type="InterPro" id="IPR001128">
    <property type="entry name" value="Cyt_P450"/>
</dbReference>
<dbReference type="GO" id="GO:0004497">
    <property type="term" value="F:monooxygenase activity"/>
    <property type="evidence" value="ECO:0007669"/>
    <property type="project" value="UniProtKB-KW"/>
</dbReference>
<comment type="cofactor">
    <cofactor evidence="1 5">
        <name>heme</name>
        <dbReference type="ChEBI" id="CHEBI:30413"/>
    </cofactor>
</comment>
<gene>
    <name evidence="7" type="ORF">JMJ35_007379</name>
</gene>
<sequence length="502" mass="56824">MSYSHAFICAALFSVLLIIIACIRRVYFHPLTKFPGPRTASFTAWYGFYFDVVKGGIGTKRFPSLHQRYGPIVRVAPDLLHIDDPDFFREVHGPHGTYVKSKFFYGTVGASAALLSLQDPHEHKVRRNVVNSLFSQGSVNALSEMAQEKIETAVRIIERHQLENKPLDIQTLYRCISADSITESMFGYSQELLGRRSDGDRKPPLLTCIDGFLSHLHLMTYFPLLTSLAQNLPAAIARRILPGYVEFREDCAHWIEKIVERRSKGVYTDSNGRTVMFDLLLEDNLKKGHHRLNLEELIDEALIFLTAGTDTTSYGLSAATFYVLHTPAVLQKLQEELYSVPRGEGGRIEWRYVQNLPYMAAIVKESLRLATPAIGVLPRVVPASGAHVQGQFIPGGTVILTTLISIHHNNKLFLSPERFIPERWLGEKGKELEKWFVPFSKGPRQCVGLNLAYMELYLTLANIFGRFDMQLWETDERCMQWVDHGAAVNASNIKVRTKSKVL</sequence>
<organism evidence="7 8">
    <name type="scientific">Cladonia borealis</name>
    <dbReference type="NCBI Taxonomy" id="184061"/>
    <lineage>
        <taxon>Eukaryota</taxon>
        <taxon>Fungi</taxon>
        <taxon>Dikarya</taxon>
        <taxon>Ascomycota</taxon>
        <taxon>Pezizomycotina</taxon>
        <taxon>Lecanoromycetes</taxon>
        <taxon>OSLEUM clade</taxon>
        <taxon>Lecanoromycetidae</taxon>
        <taxon>Lecanorales</taxon>
        <taxon>Lecanorineae</taxon>
        <taxon>Cladoniaceae</taxon>
        <taxon>Cladonia</taxon>
    </lineage>
</organism>
<evidence type="ECO:0008006" key="9">
    <source>
        <dbReference type="Google" id="ProtNLM"/>
    </source>
</evidence>
<evidence type="ECO:0000256" key="6">
    <source>
        <dbReference type="RuleBase" id="RU000461"/>
    </source>
</evidence>
<dbReference type="GO" id="GO:0016705">
    <property type="term" value="F:oxidoreductase activity, acting on paired donors, with incorporation or reduction of molecular oxygen"/>
    <property type="evidence" value="ECO:0007669"/>
    <property type="project" value="InterPro"/>
</dbReference>
<dbReference type="PROSITE" id="PS00086">
    <property type="entry name" value="CYTOCHROME_P450"/>
    <property type="match status" value="1"/>
</dbReference>
<dbReference type="InterPro" id="IPR050121">
    <property type="entry name" value="Cytochrome_P450_monoxygenase"/>
</dbReference>
<keyword evidence="6" id="KW-0503">Monooxygenase</keyword>
<name>A0AA39V7D5_9LECA</name>
<keyword evidence="3 5" id="KW-0479">Metal-binding</keyword>
<proteinExistence type="inferred from homology"/>
<dbReference type="PRINTS" id="PR00385">
    <property type="entry name" value="P450"/>
</dbReference>
<dbReference type="PANTHER" id="PTHR24305">
    <property type="entry name" value="CYTOCHROME P450"/>
    <property type="match status" value="1"/>
</dbReference>
<dbReference type="EMBL" id="JAFEKC020000017">
    <property type="protein sequence ID" value="KAK0509985.1"/>
    <property type="molecule type" value="Genomic_DNA"/>
</dbReference>
<keyword evidence="4 5" id="KW-0408">Iron</keyword>
<protein>
    <recommendedName>
        <fullName evidence="9">Cytochrome P450</fullName>
    </recommendedName>
</protein>
<dbReference type="Pfam" id="PF00067">
    <property type="entry name" value="p450"/>
    <property type="match status" value="1"/>
</dbReference>
<keyword evidence="6" id="KW-0560">Oxidoreductase</keyword>
<dbReference type="CDD" id="cd11062">
    <property type="entry name" value="CYP58-like"/>
    <property type="match status" value="1"/>
</dbReference>
<dbReference type="GO" id="GO:0020037">
    <property type="term" value="F:heme binding"/>
    <property type="evidence" value="ECO:0007669"/>
    <property type="project" value="InterPro"/>
</dbReference>
<evidence type="ECO:0000313" key="8">
    <source>
        <dbReference type="Proteomes" id="UP001166286"/>
    </source>
</evidence>
<evidence type="ECO:0000256" key="5">
    <source>
        <dbReference type="PIRSR" id="PIRSR602401-1"/>
    </source>
</evidence>
<dbReference type="Proteomes" id="UP001166286">
    <property type="component" value="Unassembled WGS sequence"/>
</dbReference>
<evidence type="ECO:0000256" key="2">
    <source>
        <dbReference type="ARBA" id="ARBA00010617"/>
    </source>
</evidence>
<dbReference type="Gene3D" id="1.10.630.10">
    <property type="entry name" value="Cytochrome P450"/>
    <property type="match status" value="1"/>
</dbReference>
<accession>A0AA39V7D5</accession>
<feature type="binding site" description="axial binding residue" evidence="5">
    <location>
        <position position="446"/>
    </location>
    <ligand>
        <name>heme</name>
        <dbReference type="ChEBI" id="CHEBI:30413"/>
    </ligand>
    <ligandPart>
        <name>Fe</name>
        <dbReference type="ChEBI" id="CHEBI:18248"/>
    </ligandPart>
</feature>
<comment type="similarity">
    <text evidence="2 6">Belongs to the cytochrome P450 family.</text>
</comment>
<evidence type="ECO:0000256" key="1">
    <source>
        <dbReference type="ARBA" id="ARBA00001971"/>
    </source>
</evidence>
<keyword evidence="8" id="KW-1185">Reference proteome</keyword>
<dbReference type="InterPro" id="IPR017972">
    <property type="entry name" value="Cyt_P450_CS"/>
</dbReference>
<comment type="caution">
    <text evidence="7">The sequence shown here is derived from an EMBL/GenBank/DDBJ whole genome shotgun (WGS) entry which is preliminary data.</text>
</comment>
<keyword evidence="5 6" id="KW-0349">Heme</keyword>
<dbReference type="SUPFAM" id="SSF48264">
    <property type="entry name" value="Cytochrome P450"/>
    <property type="match status" value="1"/>
</dbReference>
<evidence type="ECO:0000256" key="3">
    <source>
        <dbReference type="ARBA" id="ARBA00022723"/>
    </source>
</evidence>
<dbReference type="AlphaFoldDB" id="A0AA39V7D5"/>
<reference evidence="7" key="1">
    <citation type="submission" date="2023-03" db="EMBL/GenBank/DDBJ databases">
        <title>Complete genome of Cladonia borealis.</title>
        <authorList>
            <person name="Park H."/>
        </authorList>
    </citation>
    <scope>NUCLEOTIDE SEQUENCE</scope>
    <source>
        <strain evidence="7">ANT050790</strain>
    </source>
</reference>
<dbReference type="InterPro" id="IPR036396">
    <property type="entry name" value="Cyt_P450_sf"/>
</dbReference>
<dbReference type="InterPro" id="IPR002401">
    <property type="entry name" value="Cyt_P450_E_grp-I"/>
</dbReference>